<dbReference type="SMART" id="SM01027">
    <property type="entry name" value="Beta-Casp"/>
    <property type="match status" value="1"/>
</dbReference>
<reference evidence="5 6" key="1">
    <citation type="journal article" date="2010" name="Stand. Genomic Sci.">
        <title>Complete genome sequence of Desulfarculus baarsii type strain (2st14).</title>
        <authorList>
            <person name="Sun H."/>
            <person name="Spring S."/>
            <person name="Lapidus A."/>
            <person name="Davenport K."/>
            <person name="Del Rio T.G."/>
            <person name="Tice H."/>
            <person name="Nolan M."/>
            <person name="Copeland A."/>
            <person name="Cheng J.F."/>
            <person name="Lucas S."/>
            <person name="Tapia R."/>
            <person name="Goodwin L."/>
            <person name="Pitluck S."/>
            <person name="Ivanova N."/>
            <person name="Pagani I."/>
            <person name="Mavromatis K."/>
            <person name="Ovchinnikova G."/>
            <person name="Pati A."/>
            <person name="Chen A."/>
            <person name="Palaniappan K."/>
            <person name="Hauser L."/>
            <person name="Chang Y.J."/>
            <person name="Jeffries C.D."/>
            <person name="Detter J.C."/>
            <person name="Han C."/>
            <person name="Rohde M."/>
            <person name="Brambilla E."/>
            <person name="Goker M."/>
            <person name="Woyke T."/>
            <person name="Bristow J."/>
            <person name="Eisen J.A."/>
            <person name="Markowitz V."/>
            <person name="Hugenholtz P."/>
            <person name="Kyrpides N.C."/>
            <person name="Klenk H.P."/>
            <person name="Land M."/>
        </authorList>
    </citation>
    <scope>NUCLEOTIDE SEQUENCE [LARGE SCALE GENOMIC DNA]</scope>
    <source>
        <strain evidence="6">ATCC 33931 / DSM 2075 / LMG 7858 / VKM B-1802 / 2st14</strain>
    </source>
</reference>
<dbReference type="PANTHER" id="PTHR11203:SF37">
    <property type="entry name" value="INTEGRATOR COMPLEX SUBUNIT 11"/>
    <property type="match status" value="1"/>
</dbReference>
<keyword evidence="6" id="KW-1185">Reference proteome</keyword>
<protein>
    <submittedName>
        <fullName evidence="5">RNA-metabolising metallo-beta-lactamase</fullName>
    </submittedName>
</protein>
<feature type="domain" description="Metallo-beta-lactamase" evidence="3">
    <location>
        <begin position="13"/>
        <end position="249"/>
    </location>
</feature>
<dbReference type="InterPro" id="IPR022712">
    <property type="entry name" value="Beta_Casp"/>
</dbReference>
<evidence type="ECO:0000313" key="6">
    <source>
        <dbReference type="Proteomes" id="UP000009047"/>
    </source>
</evidence>
<accession>E1QL44</accession>
<proteinExistence type="predicted"/>
<dbReference type="PANTHER" id="PTHR11203">
    <property type="entry name" value="CLEAVAGE AND POLYADENYLATION SPECIFICITY FACTOR FAMILY MEMBER"/>
    <property type="match status" value="1"/>
</dbReference>
<dbReference type="Gene3D" id="3.40.50.10890">
    <property type="match status" value="1"/>
</dbReference>
<dbReference type="InterPro" id="IPR050698">
    <property type="entry name" value="MBL"/>
</dbReference>
<organism evidence="5 6">
    <name type="scientific">Desulfarculus baarsii (strain ATCC 33931 / DSM 2075 / LMG 7858 / VKM B-1802 / 2st14)</name>
    <dbReference type="NCBI Taxonomy" id="644282"/>
    <lineage>
        <taxon>Bacteria</taxon>
        <taxon>Pseudomonadati</taxon>
        <taxon>Thermodesulfobacteriota</taxon>
        <taxon>Desulfarculia</taxon>
        <taxon>Desulfarculales</taxon>
        <taxon>Desulfarculaceae</taxon>
        <taxon>Desulfarculus</taxon>
    </lineage>
</organism>
<gene>
    <name evidence="5" type="ordered locus">Deba_1944</name>
</gene>
<feature type="domain" description="Beta-Casp" evidence="4">
    <location>
        <begin position="254"/>
        <end position="380"/>
    </location>
</feature>
<evidence type="ECO:0000313" key="5">
    <source>
        <dbReference type="EMBL" id="ADK85309.1"/>
    </source>
</evidence>
<dbReference type="Pfam" id="PF07521">
    <property type="entry name" value="RMMBL"/>
    <property type="match status" value="1"/>
</dbReference>
<dbReference type="SUPFAM" id="SSF56281">
    <property type="entry name" value="Metallo-hydrolase/oxidoreductase"/>
    <property type="match status" value="1"/>
</dbReference>
<dbReference type="EMBL" id="CP002085">
    <property type="protein sequence ID" value="ADK85309.1"/>
    <property type="molecule type" value="Genomic_DNA"/>
</dbReference>
<evidence type="ECO:0000256" key="2">
    <source>
        <dbReference type="SAM" id="Coils"/>
    </source>
</evidence>
<dbReference type="CDD" id="cd16295">
    <property type="entry name" value="TTHA0252-CPSF-like_MBL-fold"/>
    <property type="match status" value="1"/>
</dbReference>
<dbReference type="InterPro" id="IPR001279">
    <property type="entry name" value="Metallo-B-lactamas"/>
</dbReference>
<keyword evidence="2" id="KW-0175">Coiled coil</keyword>
<dbReference type="Proteomes" id="UP000009047">
    <property type="component" value="Chromosome"/>
</dbReference>
<dbReference type="GO" id="GO:0004521">
    <property type="term" value="F:RNA endonuclease activity"/>
    <property type="evidence" value="ECO:0007669"/>
    <property type="project" value="TreeGrafter"/>
</dbReference>
<dbReference type="STRING" id="644282.Deba_1944"/>
<dbReference type="GO" id="GO:0016787">
    <property type="term" value="F:hydrolase activity"/>
    <property type="evidence" value="ECO:0007669"/>
    <property type="project" value="UniProtKB-KW"/>
</dbReference>
<dbReference type="SMART" id="SM00849">
    <property type="entry name" value="Lactamase_B"/>
    <property type="match status" value="1"/>
</dbReference>
<dbReference type="InterPro" id="IPR011108">
    <property type="entry name" value="RMMBL"/>
</dbReference>
<name>E1QL44_DESB2</name>
<dbReference type="Pfam" id="PF00753">
    <property type="entry name" value="Lactamase_B"/>
    <property type="match status" value="1"/>
</dbReference>
<dbReference type="eggNOG" id="COG1236">
    <property type="taxonomic scope" value="Bacteria"/>
</dbReference>
<dbReference type="RefSeq" id="WP_013258750.1">
    <property type="nucleotide sequence ID" value="NC_014365.1"/>
</dbReference>
<dbReference type="KEGG" id="dbr:Deba_1944"/>
<evidence type="ECO:0000259" key="4">
    <source>
        <dbReference type="SMART" id="SM01027"/>
    </source>
</evidence>
<keyword evidence="1" id="KW-0378">Hydrolase</keyword>
<dbReference type="AlphaFoldDB" id="E1QL44"/>
<evidence type="ECO:0000256" key="1">
    <source>
        <dbReference type="ARBA" id="ARBA00022801"/>
    </source>
</evidence>
<dbReference type="HOGENOM" id="CLU_009673_5_2_7"/>
<dbReference type="InterPro" id="IPR036866">
    <property type="entry name" value="RibonucZ/Hydroxyglut_hydro"/>
</dbReference>
<evidence type="ECO:0000259" key="3">
    <source>
        <dbReference type="SMART" id="SM00849"/>
    </source>
</evidence>
<dbReference type="Gene3D" id="3.60.15.10">
    <property type="entry name" value="Ribonuclease Z/Hydroxyacylglutathione hydrolase-like"/>
    <property type="match status" value="1"/>
</dbReference>
<sequence>MQITCLGATRTVTGSSFLVELDDQTCFLVDCGLFQGGRQIEQRNWDISDHRPQDIKAIYITHAHIDHSGLVPRLTRQGYNGPIYATKATSELLKILWLDSAHIQQMEAQWQSRKNKRVGRKDIEPLYETVDAEAAIALIRPVEMNAPLELIPGVTSTFVSAGHILGAASLHLSLQAADGAHNVGFSGDVGRQKQLIVPDPEIMPRVDTLFMETTYGQRLHKSIADSEKELMDVITQAFKEGGRVVIPSFAVERTQELIYVMAQAYRDGKWPGEMPVYLDSPLAIKATQIFRDHPEFFDDETKAILDSGQRPLNFPFLTPTPSTQESQAINDKKGPMVIIAGNGMSTAGRIKHHLKHNLWRSDCHVVIVGFQAQGSTGRQLVDGADTVKIFREDVEVRAKIHTIGGFSAHADQAELLTWLEPQIHDGLCVNLIHGEELQSLGFAKVAQKRFPNAHFHVPKWKEVIRVTPFAEVAPLPVEEFPEPAARLAMPQRRAMVAEVRQLRDRLDEVMLEILTGERDLDQRQIEALRQVVEGAEAALAQWEAA</sequence>
<dbReference type="Pfam" id="PF10996">
    <property type="entry name" value="Beta-Casp"/>
    <property type="match status" value="1"/>
</dbReference>
<feature type="coiled-coil region" evidence="2">
    <location>
        <begin position="492"/>
        <end position="545"/>
    </location>
</feature>